<accession>A0ABN9QK04</accession>
<dbReference type="Proteomes" id="UP001189429">
    <property type="component" value="Unassembled WGS sequence"/>
</dbReference>
<evidence type="ECO:0000313" key="1">
    <source>
        <dbReference type="EMBL" id="CAK0805193.1"/>
    </source>
</evidence>
<dbReference type="EMBL" id="CAUYUJ010003403">
    <property type="protein sequence ID" value="CAK0805193.1"/>
    <property type="molecule type" value="Genomic_DNA"/>
</dbReference>
<evidence type="ECO:0000313" key="2">
    <source>
        <dbReference type="Proteomes" id="UP001189429"/>
    </source>
</evidence>
<organism evidence="1 2">
    <name type="scientific">Prorocentrum cordatum</name>
    <dbReference type="NCBI Taxonomy" id="2364126"/>
    <lineage>
        <taxon>Eukaryota</taxon>
        <taxon>Sar</taxon>
        <taxon>Alveolata</taxon>
        <taxon>Dinophyceae</taxon>
        <taxon>Prorocentrales</taxon>
        <taxon>Prorocentraceae</taxon>
        <taxon>Prorocentrum</taxon>
    </lineage>
</organism>
<comment type="caution">
    <text evidence="1">The sequence shown here is derived from an EMBL/GenBank/DDBJ whole genome shotgun (WGS) entry which is preliminary data.</text>
</comment>
<sequence>MAGLPIVAHNPNAYNKKDCGDEPCMGNCAENMRKMDGSILNIPGPGNGQSMCWRKSFRCDHLRVAAVMVQIQTESGLTRNQTLEAQMAELEGCPIYTIVTDHGVSPPGSPQELFEFLHGVIKAMRSAM</sequence>
<gene>
    <name evidence="1" type="ORF">PCOR1329_LOCUS11782</name>
</gene>
<name>A0ABN9QK04_9DINO</name>
<proteinExistence type="predicted"/>
<reference evidence="1" key="1">
    <citation type="submission" date="2023-10" db="EMBL/GenBank/DDBJ databases">
        <authorList>
            <person name="Chen Y."/>
            <person name="Shah S."/>
            <person name="Dougan E. K."/>
            <person name="Thang M."/>
            <person name="Chan C."/>
        </authorList>
    </citation>
    <scope>NUCLEOTIDE SEQUENCE [LARGE SCALE GENOMIC DNA]</scope>
</reference>
<keyword evidence="2" id="KW-1185">Reference proteome</keyword>
<protein>
    <submittedName>
        <fullName evidence="1">Uncharacterized protein</fullName>
    </submittedName>
</protein>